<proteinExistence type="predicted"/>
<dbReference type="NCBIfam" id="TIGR01849">
    <property type="entry name" value="PHB_depoly_PhaZ"/>
    <property type="match status" value="1"/>
</dbReference>
<dbReference type="InterPro" id="IPR029058">
    <property type="entry name" value="AB_hydrolase_fold"/>
</dbReference>
<name>A0ABZ0WQU8_9BURK</name>
<dbReference type="Proteomes" id="UP001325479">
    <property type="component" value="Chromosome"/>
</dbReference>
<evidence type="ECO:0000313" key="3">
    <source>
        <dbReference type="Proteomes" id="UP001325479"/>
    </source>
</evidence>
<organism evidence="2 3">
    <name type="scientific">Paraburkholderia kururiensis</name>
    <dbReference type="NCBI Taxonomy" id="984307"/>
    <lineage>
        <taxon>Bacteria</taxon>
        <taxon>Pseudomonadati</taxon>
        <taxon>Pseudomonadota</taxon>
        <taxon>Betaproteobacteria</taxon>
        <taxon>Burkholderiales</taxon>
        <taxon>Burkholderiaceae</taxon>
        <taxon>Paraburkholderia</taxon>
    </lineage>
</organism>
<dbReference type="SUPFAM" id="SSF53474">
    <property type="entry name" value="alpha/beta-Hydrolases"/>
    <property type="match status" value="1"/>
</dbReference>
<sequence>MNLLAYPSYQALADLARPLRAWASFAHAACNAWPAFAATPYGRSFTALCELIEVAGLTHRRPRFGIDAIQVDGQRVAVVEEVTKRTPFGSLLHFRKEMAAPQPRVLIVAPMSGHFATLLRGTVRTMLADHDVYITDWHNPRDIPLSAGRFGFDEYVEHLVSFIHRIGPDSHLVAICQPTVAALAAVSLMAAADDPAQPASMTLMAGPIDCRVNPTRVNDLANSKPIEWFEKHLIGVVPPGFAGAQRRVYPGFVQLTAFMSMNMERHATSFSELYFERAKGDAAKADQIRAFYDEYFATTDLTAEFYLETVATVFQQYALPRGELKVAGRLVEPAAIRRTALLTVEGEKDDICSVGQTVAAQELCSQLRPYMKTHHVQTGVGHYGVFNGRKWETQIYPLVRATIHDNEPRASRLPARADGVASELVSLHALMEAQTLTKAALAKAAASSSST</sequence>
<dbReference type="Pfam" id="PF06850">
    <property type="entry name" value="PHB_depo_C"/>
    <property type="match status" value="1"/>
</dbReference>
<evidence type="ECO:0000259" key="1">
    <source>
        <dbReference type="Pfam" id="PF06850"/>
    </source>
</evidence>
<dbReference type="InterPro" id="IPR009656">
    <property type="entry name" value="PHB_depo_C"/>
</dbReference>
<dbReference type="InterPro" id="IPR051321">
    <property type="entry name" value="PHA/PHB_synthase"/>
</dbReference>
<evidence type="ECO:0000313" key="2">
    <source>
        <dbReference type="EMBL" id="WQD79626.1"/>
    </source>
</evidence>
<dbReference type="Gene3D" id="3.40.50.1820">
    <property type="entry name" value="alpha/beta hydrolase"/>
    <property type="match status" value="1"/>
</dbReference>
<accession>A0ABZ0WQU8</accession>
<gene>
    <name evidence="2" type="primary">phaZ</name>
    <name evidence="2" type="ORF">U0042_08075</name>
</gene>
<dbReference type="EMBL" id="CP139965">
    <property type="protein sequence ID" value="WQD79626.1"/>
    <property type="molecule type" value="Genomic_DNA"/>
</dbReference>
<dbReference type="PANTHER" id="PTHR36837">
    <property type="entry name" value="POLY(3-HYDROXYALKANOATE) POLYMERASE SUBUNIT PHAC"/>
    <property type="match status" value="1"/>
</dbReference>
<dbReference type="InterPro" id="IPR010915">
    <property type="entry name" value="PHB_depoly_PhaZ"/>
</dbReference>
<reference evidence="2 3" key="1">
    <citation type="submission" date="2023-12" db="EMBL/GenBank/DDBJ databases">
        <title>Genome sequencing and assembly of bacterial species from a model synthetic community.</title>
        <authorList>
            <person name="Hogle S.L."/>
        </authorList>
    </citation>
    <scope>NUCLEOTIDE SEQUENCE [LARGE SCALE GENOMIC DNA]</scope>
    <source>
        <strain evidence="2 3">HAMBI 2494</strain>
    </source>
</reference>
<keyword evidence="3" id="KW-1185">Reference proteome</keyword>
<dbReference type="PIRSF" id="PIRSF020818">
    <property type="entry name" value="PHB_depoly_PhaZ"/>
    <property type="match status" value="1"/>
</dbReference>
<feature type="domain" description="PHB de-polymerase C-terminal" evidence="1">
    <location>
        <begin position="205"/>
        <end position="406"/>
    </location>
</feature>
<protein>
    <submittedName>
        <fullName evidence="2">Polyhydroxyalkanoate depolymerase</fullName>
    </submittedName>
</protein>
<dbReference type="RefSeq" id="WP_114810499.1">
    <property type="nucleotide sequence ID" value="NZ_CP139965.1"/>
</dbReference>
<dbReference type="PANTHER" id="PTHR36837:SF4">
    <property type="entry name" value="BLR0908 PROTEIN"/>
    <property type="match status" value="1"/>
</dbReference>